<dbReference type="Proteomes" id="UP000626092">
    <property type="component" value="Unassembled WGS sequence"/>
</dbReference>
<name>A0A834GSH0_RHOSS</name>
<protein>
    <submittedName>
        <fullName evidence="2">Uncharacterized protein</fullName>
    </submittedName>
</protein>
<evidence type="ECO:0000256" key="1">
    <source>
        <dbReference type="SAM" id="MobiDB-lite"/>
    </source>
</evidence>
<dbReference type="AlphaFoldDB" id="A0A834GSH0"/>
<feature type="compositionally biased region" description="Polar residues" evidence="1">
    <location>
        <begin position="71"/>
        <end position="81"/>
    </location>
</feature>
<gene>
    <name evidence="2" type="ORF">RHSIM_Rhsim06G0223400</name>
</gene>
<reference evidence="2" key="1">
    <citation type="submission" date="2019-11" db="EMBL/GenBank/DDBJ databases">
        <authorList>
            <person name="Liu Y."/>
            <person name="Hou J."/>
            <person name="Li T.-Q."/>
            <person name="Guan C.-H."/>
            <person name="Wu X."/>
            <person name="Wu H.-Z."/>
            <person name="Ling F."/>
            <person name="Zhang R."/>
            <person name="Shi X.-G."/>
            <person name="Ren J.-P."/>
            <person name="Chen E.-F."/>
            <person name="Sun J.-M."/>
        </authorList>
    </citation>
    <scope>NUCLEOTIDE SEQUENCE</scope>
    <source>
        <strain evidence="2">Adult_tree_wgs_1</strain>
        <tissue evidence="2">Leaves</tissue>
    </source>
</reference>
<comment type="caution">
    <text evidence="2">The sequence shown here is derived from an EMBL/GenBank/DDBJ whole genome shotgun (WGS) entry which is preliminary data.</text>
</comment>
<organism evidence="2 3">
    <name type="scientific">Rhododendron simsii</name>
    <name type="common">Sims's rhododendron</name>
    <dbReference type="NCBI Taxonomy" id="118357"/>
    <lineage>
        <taxon>Eukaryota</taxon>
        <taxon>Viridiplantae</taxon>
        <taxon>Streptophyta</taxon>
        <taxon>Embryophyta</taxon>
        <taxon>Tracheophyta</taxon>
        <taxon>Spermatophyta</taxon>
        <taxon>Magnoliopsida</taxon>
        <taxon>eudicotyledons</taxon>
        <taxon>Gunneridae</taxon>
        <taxon>Pentapetalae</taxon>
        <taxon>asterids</taxon>
        <taxon>Ericales</taxon>
        <taxon>Ericaceae</taxon>
        <taxon>Ericoideae</taxon>
        <taxon>Rhodoreae</taxon>
        <taxon>Rhododendron</taxon>
    </lineage>
</organism>
<evidence type="ECO:0000313" key="3">
    <source>
        <dbReference type="Proteomes" id="UP000626092"/>
    </source>
</evidence>
<dbReference type="EMBL" id="WJXA01000006">
    <property type="protein sequence ID" value="KAF7139941.1"/>
    <property type="molecule type" value="Genomic_DNA"/>
</dbReference>
<feature type="region of interest" description="Disordered" evidence="1">
    <location>
        <begin position="71"/>
        <end position="98"/>
    </location>
</feature>
<keyword evidence="3" id="KW-1185">Reference proteome</keyword>
<accession>A0A834GSH0</accession>
<evidence type="ECO:0000313" key="2">
    <source>
        <dbReference type="EMBL" id="KAF7139941.1"/>
    </source>
</evidence>
<dbReference type="OrthoDB" id="1736231at2759"/>
<sequence length="142" mass="15405">MSLWNTCSTETTCQSYDDAYEKPGVTEIAIVEQNAGCLFVLLKNSTSSFGCCSSLGAYSVYFQATNKNALTGQPSSSSHLNLDTGCDDNDESNMKNQGGEVGVSERYAVLCHETTIQHVMMANGDHAFEPVQLWVNKGFHCA</sequence>
<proteinExistence type="predicted"/>